<feature type="compositionally biased region" description="Basic and acidic residues" evidence="1">
    <location>
        <begin position="51"/>
        <end position="62"/>
    </location>
</feature>
<dbReference type="EMBL" id="MU007269">
    <property type="protein sequence ID" value="KAF2414959.1"/>
    <property type="molecule type" value="Genomic_DNA"/>
</dbReference>
<feature type="region of interest" description="Disordered" evidence="1">
    <location>
        <begin position="51"/>
        <end position="85"/>
    </location>
</feature>
<organism evidence="2 3">
    <name type="scientific">Tothia fuscella</name>
    <dbReference type="NCBI Taxonomy" id="1048955"/>
    <lineage>
        <taxon>Eukaryota</taxon>
        <taxon>Fungi</taxon>
        <taxon>Dikarya</taxon>
        <taxon>Ascomycota</taxon>
        <taxon>Pezizomycotina</taxon>
        <taxon>Dothideomycetes</taxon>
        <taxon>Pleosporomycetidae</taxon>
        <taxon>Venturiales</taxon>
        <taxon>Cylindrosympodiaceae</taxon>
        <taxon>Tothia</taxon>
    </lineage>
</organism>
<dbReference type="AlphaFoldDB" id="A0A9P4TS24"/>
<evidence type="ECO:0000313" key="3">
    <source>
        <dbReference type="Proteomes" id="UP000800235"/>
    </source>
</evidence>
<name>A0A9P4TS24_9PEZI</name>
<feature type="non-terminal residue" evidence="2">
    <location>
        <position position="1"/>
    </location>
</feature>
<feature type="compositionally biased region" description="Basic and acidic residues" evidence="1">
    <location>
        <begin position="70"/>
        <end position="79"/>
    </location>
</feature>
<accession>A0A9P4TS24</accession>
<comment type="caution">
    <text evidence="2">The sequence shown here is derived from an EMBL/GenBank/DDBJ whole genome shotgun (WGS) entry which is preliminary data.</text>
</comment>
<evidence type="ECO:0000256" key="1">
    <source>
        <dbReference type="SAM" id="MobiDB-lite"/>
    </source>
</evidence>
<protein>
    <submittedName>
        <fullName evidence="2">Uncharacterized protein</fullName>
    </submittedName>
</protein>
<sequence length="85" mass="8950">VSVYSADILVYRAVRTGRALLLGEKDGREATPSVPAGPSNLLREVDGAARLADVEDGPHRGVVDPGAEGARGREHDRPRSLPLAP</sequence>
<gene>
    <name evidence="2" type="ORF">EJ08DRAFT_703986</name>
</gene>
<dbReference type="Proteomes" id="UP000800235">
    <property type="component" value="Unassembled WGS sequence"/>
</dbReference>
<reference evidence="2" key="1">
    <citation type="journal article" date="2020" name="Stud. Mycol.">
        <title>101 Dothideomycetes genomes: a test case for predicting lifestyles and emergence of pathogens.</title>
        <authorList>
            <person name="Haridas S."/>
            <person name="Albert R."/>
            <person name="Binder M."/>
            <person name="Bloem J."/>
            <person name="Labutti K."/>
            <person name="Salamov A."/>
            <person name="Andreopoulos B."/>
            <person name="Baker S."/>
            <person name="Barry K."/>
            <person name="Bills G."/>
            <person name="Bluhm B."/>
            <person name="Cannon C."/>
            <person name="Castanera R."/>
            <person name="Culley D."/>
            <person name="Daum C."/>
            <person name="Ezra D."/>
            <person name="Gonzalez J."/>
            <person name="Henrissat B."/>
            <person name="Kuo A."/>
            <person name="Liang C."/>
            <person name="Lipzen A."/>
            <person name="Lutzoni F."/>
            <person name="Magnuson J."/>
            <person name="Mondo S."/>
            <person name="Nolan M."/>
            <person name="Ohm R."/>
            <person name="Pangilinan J."/>
            <person name="Park H.-J."/>
            <person name="Ramirez L."/>
            <person name="Alfaro M."/>
            <person name="Sun H."/>
            <person name="Tritt A."/>
            <person name="Yoshinaga Y."/>
            <person name="Zwiers L.-H."/>
            <person name="Turgeon B."/>
            <person name="Goodwin S."/>
            <person name="Spatafora J."/>
            <person name="Crous P."/>
            <person name="Grigoriev I."/>
        </authorList>
    </citation>
    <scope>NUCLEOTIDE SEQUENCE</scope>
    <source>
        <strain evidence="2">CBS 130266</strain>
    </source>
</reference>
<keyword evidence="3" id="KW-1185">Reference proteome</keyword>
<proteinExistence type="predicted"/>
<evidence type="ECO:0000313" key="2">
    <source>
        <dbReference type="EMBL" id="KAF2414959.1"/>
    </source>
</evidence>